<name>A0A1P8WGS6_9PLAN</name>
<keyword evidence="3" id="KW-1185">Reference proteome</keyword>
<gene>
    <name evidence="2" type="ORF">Fuma_02875</name>
</gene>
<proteinExistence type="predicted"/>
<dbReference type="AlphaFoldDB" id="A0A1P8WGS6"/>
<feature type="compositionally biased region" description="Basic residues" evidence="1">
    <location>
        <begin position="1"/>
        <end position="14"/>
    </location>
</feature>
<protein>
    <submittedName>
        <fullName evidence="2">Uncharacterized protein</fullName>
    </submittedName>
</protein>
<evidence type="ECO:0000313" key="3">
    <source>
        <dbReference type="Proteomes" id="UP000187735"/>
    </source>
</evidence>
<feature type="region of interest" description="Disordered" evidence="1">
    <location>
        <begin position="1"/>
        <end position="60"/>
    </location>
</feature>
<dbReference type="KEGG" id="fmr:Fuma_02875"/>
<evidence type="ECO:0000256" key="1">
    <source>
        <dbReference type="SAM" id="MobiDB-lite"/>
    </source>
</evidence>
<evidence type="ECO:0000313" key="2">
    <source>
        <dbReference type="EMBL" id="APZ93258.1"/>
    </source>
</evidence>
<sequence>MPRHLAAKRPHSRQRSKDFSVQNGHVPGGAACETGRVREGTDVRQPVVLTEPSGQRGFHPPQLRLQLSQRKTRCLFFNFMDRC</sequence>
<accession>A0A1P8WGS6</accession>
<dbReference type="Proteomes" id="UP000187735">
    <property type="component" value="Chromosome"/>
</dbReference>
<reference evidence="2 3" key="1">
    <citation type="journal article" date="2016" name="Front. Microbiol.">
        <title>Fuerstia marisgermanicae gen. nov., sp. nov., an Unusual Member of the Phylum Planctomycetes from the German Wadden Sea.</title>
        <authorList>
            <person name="Kohn T."/>
            <person name="Heuer A."/>
            <person name="Jogler M."/>
            <person name="Vollmers J."/>
            <person name="Boedeker C."/>
            <person name="Bunk B."/>
            <person name="Rast P."/>
            <person name="Borchert D."/>
            <person name="Glockner I."/>
            <person name="Freese H.M."/>
            <person name="Klenk H.P."/>
            <person name="Overmann J."/>
            <person name="Kaster A.K."/>
            <person name="Rohde M."/>
            <person name="Wiegand S."/>
            <person name="Jogler C."/>
        </authorList>
    </citation>
    <scope>NUCLEOTIDE SEQUENCE [LARGE SCALE GENOMIC DNA]</scope>
    <source>
        <strain evidence="2 3">NH11</strain>
    </source>
</reference>
<dbReference type="PROSITE" id="PS51257">
    <property type="entry name" value="PROKAR_LIPOPROTEIN"/>
    <property type="match status" value="1"/>
</dbReference>
<dbReference type="EMBL" id="CP017641">
    <property type="protein sequence ID" value="APZ93258.1"/>
    <property type="molecule type" value="Genomic_DNA"/>
</dbReference>
<organism evidence="2 3">
    <name type="scientific">Fuerstiella marisgermanici</name>
    <dbReference type="NCBI Taxonomy" id="1891926"/>
    <lineage>
        <taxon>Bacteria</taxon>
        <taxon>Pseudomonadati</taxon>
        <taxon>Planctomycetota</taxon>
        <taxon>Planctomycetia</taxon>
        <taxon>Planctomycetales</taxon>
        <taxon>Planctomycetaceae</taxon>
        <taxon>Fuerstiella</taxon>
    </lineage>
</organism>